<dbReference type="CDD" id="cd00096">
    <property type="entry name" value="Ig"/>
    <property type="match status" value="2"/>
</dbReference>
<dbReference type="InterPro" id="IPR003961">
    <property type="entry name" value="FN3_dom"/>
</dbReference>
<dbReference type="PANTHER" id="PTHR47633">
    <property type="entry name" value="IMMUNOGLOBULIN"/>
    <property type="match status" value="1"/>
</dbReference>
<feature type="region of interest" description="Disordered" evidence="9">
    <location>
        <begin position="5409"/>
        <end position="5432"/>
    </location>
</feature>
<feature type="domain" description="Ig-like" evidence="10">
    <location>
        <begin position="4880"/>
        <end position="4971"/>
    </location>
</feature>
<feature type="domain" description="Ig-like" evidence="10">
    <location>
        <begin position="3394"/>
        <end position="3486"/>
    </location>
</feature>
<evidence type="ECO:0000313" key="13">
    <source>
        <dbReference type="Proteomes" id="UP000614601"/>
    </source>
</evidence>
<feature type="domain" description="Ig-like" evidence="10">
    <location>
        <begin position="4268"/>
        <end position="4344"/>
    </location>
</feature>
<feature type="domain" description="Ig-like" evidence="10">
    <location>
        <begin position="2480"/>
        <end position="2570"/>
    </location>
</feature>
<dbReference type="SUPFAM" id="SSF49265">
    <property type="entry name" value="Fibronectin type III"/>
    <property type="match status" value="1"/>
</dbReference>
<dbReference type="OrthoDB" id="5969272at2759"/>
<feature type="domain" description="Ig-like" evidence="10">
    <location>
        <begin position="3585"/>
        <end position="3677"/>
    </location>
</feature>
<dbReference type="InterPro" id="IPR036179">
    <property type="entry name" value="Ig-like_dom_sf"/>
</dbReference>
<feature type="domain" description="Ig-like" evidence="10">
    <location>
        <begin position="3685"/>
        <end position="3770"/>
    </location>
</feature>
<evidence type="ECO:0000256" key="4">
    <source>
        <dbReference type="ARBA" id="ARBA00022490"/>
    </source>
</evidence>
<keyword evidence="8" id="KW-0393">Immunoglobulin domain</keyword>
<dbReference type="InterPro" id="IPR003599">
    <property type="entry name" value="Ig_sub"/>
</dbReference>
<sequence>MVLKVMYVIELLDADDGGIELVDPAWTGEKGSETVTGTDFDVNISDVHSEFSEYSTISRKSTSAIGPEEGPPRKKIKSPPAISPTGSSTSLYSGGSSIDWTTTGTTLDMQGTRVTRTQYGFRTLQESSAKMCLKVTGYPLPEITWYKDDVLLKEDERRTFYADDDGFFAMTIDPVQATDTGRYTCVATNEYGQASTSAFFKVLKVEKEAAPPAFANSLRDQECKEGDVVNFECEVEGWPEPELVWLVDEQPLRPSHDFRLQYDGQKASLEIRDAQPDDTGIYAVRITNEFGTKETNAKLVVQPDPDKNHVAPEFQAVTEDVECDEGDTVKFKAVITGDPEPEIAWYVNGHPLTASEKIKFISEDGICIVTIKDVSRHFDGTVTCEGKNRLGTTTCDARLKVRVPPLPPQFDRPLEDRIVTEKSAVMFEVDVSGYPDPKVEFFLKGKKLEDGVNGVAIVQRDNYYKVTIQNCSLTEHDGEVLARAINEHGQAESRARLVVEPEEEDSRSAPTFLKDIEDQTVKMGEKATFTTCVKGSPNPTVSWFINGEKLEANNEHVKIDVNGSDHKLVVDSSKYAGTVLCRAENPIGRFETKARLIVLPLEKKKKAPEFVQPLTDVTELQGNTAVFEVTVDAEPKATLTWKVNGVTVTENEKFKFREFNGSSKLEIHNIDLNDVGTVTCTATNSEGEATCQAKLNMNRKEQKPILKKKPQNQTVPIGQRVTFEAQADAVPAAEFTWYIDGKKVWNSTQGTTIETDSQSGSTKLHIDTNVLPNPATIVIVAENKLGTDEGMAQLFTTQATDDSSKFEHEKLRESAQFNVSSDSGEPTTTISHEKLQEGGRNVISFEAEEEPYRRESIERFEEHAHSNVQHGTGFDQLQQAQQQLVMQKELFNQRVQRGHQAQFQTNVQNADNVRWFMGDQLLAQGTPGIRFPQGAPNEHILIIESAQSSTTIKFEAGSGDNQIQSLARLDVADRPTFSHGGLNPVVKVEEGQPVVLNVKFTEEAKINWSYNDKPIIEAVPGAQVTTEHGESILRIPEAKPDMNNAVLGVTAENEFGKASEETKLVVDKKGEPPKITKGPPNKSVHEHEVVLFSAEVSQVQPTPQVEWRVNGELVTPQNPTFALSQVGNQYMLRVNDASMNHTGNVTVTAKNSAGEDSAQSTFEVKKKQKPLPSFKQDLPGDLNAKEGEPLKVTVNAPNADQINWSLNGQPLKDGQNGVQINQNGPESILNIPSVSKDHAGKLGVEAVNETGKQNSDSNLNVTPKGSPPKVTEWPKGAQVTEKETVQFSAVITGEPKPEVQWVVNNKVVPASADNFVLSDDGNRYTLTVKDTKLENGGEVRVEAKNIHGSDKAAAYLEIKPAPKPPIFKQKLNDANVDEGKPATFTVTLENPTPDTKVTWSLNGKPLENGPNAQITDNGNGTYTLTIPNATPDIAGKVAVKAENPIGANESDANLNVKPALKPPIFKQGLGDQNVNEGKPGQFTAVLENPTPDTRITWLLNGTPIQNGPNAQISDNGNGTYTLNIPSATPDQTGKISIKAENPAGSNDSNANLNVKPALKPPIFKQGLTDANVDEGKPATFTVTLENPTPDTKLTWFLNGNPVQAGPNAQISDNGNGTYTLTIPNATPDQSGKVSVKAENPAGANESNANLNVKPALKAPIFKANLTDKTVNEGQPIRYDVALENPTPDTKLTWLLNGKPLENGDQCQIADHGDGTYHLTLSHATPDMNGQLTVKAENPAGTTDSSAKIEVKVAGDKPKFSKVPQDAETEEDASVKFSAYVSGKPSPKVTWYLNGEEVKDSDVIRVKHDAESGKTSIRIYKPTIPQSGTVKVVAENEHGRIEAQANLTVSKKRDIPEFMTDMSDRQINEGESAKFVTRIVGYPEPEVTWTIDDKPISANNIKVSASGDTHTLEITDAKIEQTGEVSCAATNSKGTKKQNAQLIVKEVGRAPLFIRNLEDKLVDERETVVMLAELDPKVKPKPTASWFKDGQPLVSDDHIKVEISENGQCKLMILQAQLTDKCRISIKAENQYGTAETAASIAVQRKQMQSKPQFLSELQPLVIQEGDSLQTSILISGNPVPNAKWYINDQLVCQTEDTEIKNENGVYSLVIHGCTTDMTGKIKVTAVNRMGEVSTEGKLTVIAPIPVEFETSLCDATCREGDTLKLKAVLVGEPMPDVTWYVNGKKLVESQKIKIHAEKGTYTVTIKDITMDYSGKVLCEAVNEFGKASSEAMLKVLPRGEPPDFLEWLSNVRARAGSKVEHKVVFTGDPKPVLYWYINNKEVKDGVDGITIKTTDNTSILTINSFNPEAHVGEIICKAENDAGEVSCTANMILYTSDMVSESESDAFAEDRLEDFKEDTREELTRTPTPVMAPSFITKIKDTTAKKGHQAIFECVVPDTKGVCCKWLKDGKEIELIARIRVQQRTIDGHIANELIIDDVLPEDAGKYTVVVENTAGKDQCEATLTVIDALEKKAPENKAPEFTVKLQDKSTPLKEKVVLECKVTGVPEPAIAWFKDNKPVAETGEPIKVESKPDGTQVLIIESAQVSSQGEYKCVAKNDAGEAKTEAKVTVEAQPPLFTKPLSDKEIKVGETIILECSVTGTPQPNVEFYSVVDNVRLQSGTRVAVQHDASNTHWRLVIKDTKENDLREYKAVAKNAAGEVTCQCVVRASGPKMEKPKITDGLKQTKVKEGETTEMGVKVAVNPEVQPEVEWFKDGKKIEPEADHVKILSDHATGSYVLKVLNARASDEGEYTVKVTNKAGSDQSEAKMAVEKEEFVAPEFVQPLEGLEVAEHDTAELKVQVTGKPQPEVTWLKDNTPINIDNSHVIRKDGAQGEHSLTIKDVQLADAGKYSCQAVNKAGQAETKANFGVQEEAEAPKFIEGLKPVEIKEAETAKFDVVVAGKPEPEVQWFKDGRPVQLDGEHVIASKSADGKHSLTIKDARNVDAGTYSAKAVNKAGSDESKANLGVIEDVEAPEFIKPLEDLEVSPADSVKLEVKVVGKPEPEVAWTKNGEPVHIDNQHIVSKKEQDGTHSLTINDATTADAGTYSCQATNKAGRKESIGQLKFGQEGQEQQGEDVAPMFIEPLKQLNIEEGKPTELICKVNPESKPEIKWFKDGHEVKPTQNLVLEQSEDGTIKLKILKATSEDVGEYRCEAVNKAGADKTIGALKYAQISTIEGQEEEAGFIGFEKELQDQTVQKAKETLFECKLDEATAKNPDVQVEWSKDGTPLSKGSPKKNADGTLTLKLEDTQIEDSGKYQCTVKAKDSEAFTAASLTVTDSGAGEGQGKGAPEFVELLKSCTVPEEQKAVLSCEVKGAPRPTIKWYKNGAEIKDSDEVKLEYAEDGRCTLTINKAKMDDSAEYRCLAENDHGTAWTEGPIVVTSKDAPKIDGEAPDFVQPVKPVIVEASKDAVFVGKVTGAPFPTIKWYRGKEEISPADAKFKIESEADGIQRLIVKDCKLEDAGDFRCSASNEHGDVWSDTILTVTTPKVKAPEFEKELEAVDAKQGEDAIFECKLADDDNSKVDWYKGNEKLVPSDNVIIEALPNGVHRLILKNVSQGDQGNYRVEATNPSGSASSKAPLNVQPASEFKLKKGLQDQSLHRGQKLHLSVEVEGKPSTVKWYKDEQEVVGSSKVVIQKVTDEVYSLTVENSELSDTGSYKVFLSNGIQSIESSCKVTVTEGVQAPSFRKPLNDATVPKGAPIRLEVEVDGNPTSVKWFKDGEPLPDNIAQDLGNGKYALNIPEAKAEDFGRYSVQVANEAGQASSAANVNEDKSGLDEGKGKEGEGEGKEAGEKPKIVEGLVPQTVQVGEPARFQIKVAGPVKQVKWYKNGKELGPEQAKEVAPGVYALEIPEAEKSDSGDFKVVVSNDHGEADSSAALTVKLPPIKIVKGLEDTEVPKGAEAILYLETDRPPKAIKWYKNGKELGPSEKPKASEVKPNSFQLVIPEADDDDAGTFKAIVFNDDDEPTETFCALTVKLPPKVNEKPKILDGLVDKFVPVGKELEAAIKTSGNPTEVKWYKNGAELTPSATLLIQKVDDNTFTIRIPKSTLDDTGNYEVVVSNSLGSDESKGVITVEEAISFLKPLKDQEVIEGERVEFTVETNTKPHTIKWYRNGQEIAPDNRIELTQDGNVISCVLKWAQSTDQGQFKVVLTNSHGPAESQAKLTVNKKLTPAPKIVKGLEDAIVAKGDAIIFEVVVDGEVTDVKWLKDGKNVTNEPSFNVEKVDDKTFKLTIPASELDHAGDYEVQLSNDGGKATSSAVAEVDELPKIVKGLIPGDVDEGDEHLFRVEVSAPVRQVKWYKNGQELAESPQVQMKKVSPKKYELLLPKSLAEDAGDYKVVLSNKAGSCDSEAPLTVKKLQTVKIVKPLQDVTLDEGQELVLSCQVEGVPKGVKWYRNGQEVTPSDRVILSANDNGEYTLKVPSSQPGDGAAYRIVFETDKGDVQSGCVAHVRPKKVEEEKTTPTFVSPLQDTTIPEGEILTLKCQVHGKPAPTVKWYRNGQELVPSDRIVQRLALDGTATLRIMDAKKEDAGDFKVVATNDSGSAESACVVKVLSGDELPSAPKFVIPLKDTKTPLDGTAIFNVKVKGTPKPEVVFTLNGRPIAADGQRIIVEDLADGNFCLTIKNVTDADFGTLKCTATNENGKAECSANFGEDDSQKGAKEEEGYPPKFNVPLWDRRVIDRQPTSIECHVDAKPRADITWFKDGKELTSQPGIEIDNSFDGACRVRFTEFSQEHCGQYKCVAKNEYGVADTISHLSIETEGGEEAAEEKESAPKFNPGLTDAKINEGENLELSCKVEGTPKPSIVWYKDGIPLTASDIISIDQEDDGTCRLRINGATAQHQGAYRCVASNKNGTTNTACLVTVHAEKEEKKKEGAEPFFTKGLVDQWLDRGETLTLHCEVEGDPKPEIKWYRNGMLLKPNDKITIENTPDGKCTCIIKDCNMTDEGVYRCEAENAHGKAKTQCNAHVDMELSKAEPLKVEEGQAPRFIIPLEDVTTVKGSNVALECKVTGTPMPSCKWTKDGVPLFDDSRYEWDNNPAAGTYRLLIKDFTQHYEGTYRCVATNEAGSATTKAFVKLDDSVSDRKDVRPPNISAKLSDVRVNEGQPLKLECRIDSDVTPEVVWYKDGAKVSPSDRIQLELTPDGYARLIIPSATLDDDGMYRIVASNEAGSAHDKCTATVKKSARPAEDLSGLGDGYEAGKAPKVVIPLETIRVNEKNGFTLRCKFSGAPKLAIKWFKDGERLYSYSHAQITENEDGSTELVVTESAKSDAGTYRCVAENDFGSARTTGQVTVTAKSRQPRNINEQLNKGKAPGFTIPLTIKKAKLGETVTFECLPYGEPFPTIKWMKDGMELLPKDGITIEAAEDGTQRLIVANVDQLSEGYYRCVATNEHGTASTKAELVLIGDKRPKPAEEAPAEPEEGKPRIRPGLHNQSIHQGNTIEMQICALGLPTPTVKWYKDGEEIHSDGAEGKRTIWTDERGFHHCVIINAAPEDEGEYSVVATNPHGEARSVGNVSVILPRAAADEDGHHGIPFPPGFIRQLKNKHVFTKLPTIFDCLVVGYPPPEVEWFHNGKRITPGGRIKIQSCGGGSHALLITDTTPEDAGEYVAIAKNSHGTASSSAILDVTVPHLDEIKFDGTIDITPYLTEEYGFKKINYKCLPTPPDYGPFIKEVTGHYLTLSWIPTKRSPPRYPQVTYVVEIRELPYRDWTLLDYNIPEPVCKVRNLELGKSYQFRVRAENIYGISDPSPASPPSRLMAPPQPVMDRNKRIIPLLDPYAERALDLAYAEQYACAPWFAPGAVDKRYCAENDTLIVNIKYSGYPDPKIVWKFRGWDVDSASPTSNLKVTTYGGSDTTLTISSFSRENVGQYQVIATNQYGEAQQNVYIDLATRPTFLQPLNNRTFQTGAPVKLDVRIEGSPFPEVKWMKEWHPVVESSRIKIVREGPYLCSLIINDPMWRDSGIYSCVAYNDAGQASTSCSIDVDEVIDYSTPRPKRKVDLEQKNVREIYEIAEEDEPSIAE</sequence>
<feature type="compositionally biased region" description="Polar residues" evidence="9">
    <location>
        <begin position="1251"/>
        <end position="1263"/>
    </location>
</feature>
<evidence type="ECO:0000256" key="9">
    <source>
        <dbReference type="SAM" id="MobiDB-lite"/>
    </source>
</evidence>
<dbReference type="GO" id="GO:0031672">
    <property type="term" value="C:A band"/>
    <property type="evidence" value="ECO:0007669"/>
    <property type="project" value="UniProtKB-SubCell"/>
</dbReference>
<keyword evidence="13" id="KW-1185">Reference proteome</keyword>
<feature type="domain" description="Ig-like" evidence="10">
    <location>
        <begin position="4670"/>
        <end position="4759"/>
    </location>
</feature>
<feature type="domain" description="Ig-like" evidence="10">
    <location>
        <begin position="4988"/>
        <end position="5078"/>
    </location>
</feature>
<feature type="domain" description="Ig-like" evidence="10">
    <location>
        <begin position="5426"/>
        <end position="5518"/>
    </location>
</feature>
<feature type="domain" description="Ig-like" evidence="10">
    <location>
        <begin position="1757"/>
        <end position="1847"/>
    </location>
</feature>
<feature type="domain" description="Ig-like" evidence="10">
    <location>
        <begin position="3884"/>
        <end position="3975"/>
    </location>
</feature>
<organism evidence="12 13">
    <name type="scientific">Bursaphelenchus okinawaensis</name>
    <dbReference type="NCBI Taxonomy" id="465554"/>
    <lineage>
        <taxon>Eukaryota</taxon>
        <taxon>Metazoa</taxon>
        <taxon>Ecdysozoa</taxon>
        <taxon>Nematoda</taxon>
        <taxon>Chromadorea</taxon>
        <taxon>Rhabditida</taxon>
        <taxon>Tylenchina</taxon>
        <taxon>Tylenchomorpha</taxon>
        <taxon>Aphelenchoidea</taxon>
        <taxon>Aphelenchoididae</taxon>
        <taxon>Bursaphelenchus</taxon>
    </lineage>
</organism>
<dbReference type="EMBL" id="CAJFCW020000001">
    <property type="protein sequence ID" value="CAG9084460.1"/>
    <property type="molecule type" value="Genomic_DNA"/>
</dbReference>
<comment type="similarity">
    <text evidence="2">Belongs to the protein kinase superfamily. CAMK Ser/Thr protein kinase family.</text>
</comment>
<dbReference type="Gene3D" id="2.60.40.10">
    <property type="entry name" value="Immunoglobulins"/>
    <property type="match status" value="56"/>
</dbReference>
<feature type="domain" description="Ig-like" evidence="10">
    <location>
        <begin position="2575"/>
        <end position="2662"/>
    </location>
</feature>
<evidence type="ECO:0000256" key="2">
    <source>
        <dbReference type="ARBA" id="ARBA00006692"/>
    </source>
</evidence>
<feature type="compositionally biased region" description="Basic and acidic residues" evidence="9">
    <location>
        <begin position="3770"/>
        <end position="3796"/>
    </location>
</feature>
<evidence type="ECO:0000259" key="11">
    <source>
        <dbReference type="PROSITE" id="PS50853"/>
    </source>
</evidence>
<keyword evidence="4" id="KW-0963">Cytoplasm</keyword>
<feature type="domain" description="Ig-like" evidence="10">
    <location>
        <begin position="3291"/>
        <end position="3382"/>
    </location>
</feature>
<feature type="region of interest" description="Disordered" evidence="9">
    <location>
        <begin position="1624"/>
        <end position="1646"/>
    </location>
</feature>
<dbReference type="FunFam" id="2.60.40.10:FF:000345">
    <property type="entry name" value="Muscle M-line assembly protein unc-89"/>
    <property type="match status" value="5"/>
</dbReference>
<feature type="domain" description="Ig-like" evidence="10">
    <location>
        <begin position="1073"/>
        <end position="1163"/>
    </location>
</feature>
<feature type="domain" description="Ig-like" evidence="10">
    <location>
        <begin position="510"/>
        <end position="597"/>
    </location>
</feature>
<dbReference type="FunFam" id="2.60.40.10:FF:001409">
    <property type="entry name" value="Muscle M-line assembly protein unc-89"/>
    <property type="match status" value="1"/>
</dbReference>
<dbReference type="Pfam" id="PF00041">
    <property type="entry name" value="fn3"/>
    <property type="match status" value="1"/>
</dbReference>
<evidence type="ECO:0000256" key="5">
    <source>
        <dbReference type="ARBA" id="ARBA00022737"/>
    </source>
</evidence>
<feature type="domain" description="Ig-like" evidence="10">
    <location>
        <begin position="1855"/>
        <end position="1942"/>
    </location>
</feature>
<feature type="domain" description="Ig-like" evidence="10">
    <location>
        <begin position="5092"/>
        <end position="5181"/>
    </location>
</feature>
<feature type="domain" description="Ig-like" evidence="10">
    <location>
        <begin position="2975"/>
        <end position="3062"/>
    </location>
</feature>
<feature type="region of interest" description="Disordered" evidence="9">
    <location>
        <begin position="58"/>
        <end position="94"/>
    </location>
</feature>
<comment type="subcellular location">
    <subcellularLocation>
        <location evidence="1">Cytoplasm</location>
        <location evidence="1">Myofibril</location>
        <location evidence="1">Sarcomere</location>
        <location evidence="1">A band</location>
    </subcellularLocation>
</comment>
<evidence type="ECO:0000259" key="10">
    <source>
        <dbReference type="PROSITE" id="PS50835"/>
    </source>
</evidence>
<feature type="domain" description="Ig-like" evidence="10">
    <location>
        <begin position="2677"/>
        <end position="2770"/>
    </location>
</feature>
<evidence type="ECO:0000256" key="7">
    <source>
        <dbReference type="ARBA" id="ARBA00023179"/>
    </source>
</evidence>
<gene>
    <name evidence="12" type="ORF">BOKJ2_LOCUS1815</name>
</gene>
<feature type="domain" description="Ig-like" evidence="10">
    <location>
        <begin position="4354"/>
        <end position="4433"/>
    </location>
</feature>
<feature type="domain" description="Ig-like" evidence="10">
    <location>
        <begin position="4776"/>
        <end position="4865"/>
    </location>
</feature>
<dbReference type="InterPro" id="IPR013098">
    <property type="entry name" value="Ig_I-set"/>
</dbReference>
<feature type="domain" description="Ig-like" evidence="10">
    <location>
        <begin position="1268"/>
        <end position="1359"/>
    </location>
</feature>
<proteinExistence type="inferred from homology"/>
<feature type="domain" description="Ig-like" evidence="10">
    <location>
        <begin position="132"/>
        <end position="197"/>
    </location>
</feature>
<protein>
    <recommendedName>
        <fullName evidence="14">Immunoglobulin I-set domain protein</fullName>
    </recommendedName>
</protein>
<feature type="domain" description="Ig-like" evidence="10">
    <location>
        <begin position="212"/>
        <end position="300"/>
    </location>
</feature>
<evidence type="ECO:0000256" key="3">
    <source>
        <dbReference type="ARBA" id="ARBA00022443"/>
    </source>
</evidence>
<dbReference type="InterPro" id="IPR036116">
    <property type="entry name" value="FN3_sf"/>
</dbReference>
<dbReference type="CDD" id="cd00063">
    <property type="entry name" value="FN3"/>
    <property type="match status" value="1"/>
</dbReference>
<feature type="domain" description="Ig-like" evidence="10">
    <location>
        <begin position="3980"/>
        <end position="4074"/>
    </location>
</feature>
<feature type="domain" description="Ig-like" evidence="10">
    <location>
        <begin position="2242"/>
        <end position="2326"/>
    </location>
</feature>
<feature type="domain" description="Ig-like" evidence="10">
    <location>
        <begin position="5315"/>
        <end position="5404"/>
    </location>
</feature>
<feature type="domain" description="Ig-like" evidence="10">
    <location>
        <begin position="1659"/>
        <end position="1749"/>
    </location>
</feature>
<feature type="domain" description="Ig-like" evidence="10">
    <location>
        <begin position="3080"/>
        <end position="3174"/>
    </location>
</feature>
<dbReference type="FunFam" id="2.60.40.10:FF:000080">
    <property type="entry name" value="Myosin light chain kinase, smooth muscle"/>
    <property type="match status" value="1"/>
</dbReference>
<dbReference type="SUPFAM" id="SSF48726">
    <property type="entry name" value="Immunoglobulin"/>
    <property type="match status" value="55"/>
</dbReference>
<dbReference type="FunFam" id="2.60.40.10:FF:000425">
    <property type="entry name" value="Myosin light chain kinase"/>
    <property type="match status" value="9"/>
</dbReference>
<keyword evidence="6" id="KW-1015">Disulfide bond</keyword>
<evidence type="ECO:0008006" key="14">
    <source>
        <dbReference type="Google" id="ProtNLM"/>
    </source>
</evidence>
<feature type="domain" description="Ig-like" evidence="10">
    <location>
        <begin position="4464"/>
        <end position="4553"/>
    </location>
</feature>
<dbReference type="PROSITE" id="PS50835">
    <property type="entry name" value="IG_LIKE"/>
    <property type="match status" value="47"/>
</dbReference>
<dbReference type="GO" id="GO:0045214">
    <property type="term" value="P:sarcomere organization"/>
    <property type="evidence" value="ECO:0007669"/>
    <property type="project" value="UniProtKB-ARBA"/>
</dbReference>
<dbReference type="GO" id="GO:0060298">
    <property type="term" value="P:positive regulation of sarcomere organization"/>
    <property type="evidence" value="ECO:0007669"/>
    <property type="project" value="UniProtKB-ARBA"/>
</dbReference>
<evidence type="ECO:0000313" key="12">
    <source>
        <dbReference type="EMBL" id="CAD5207131.1"/>
    </source>
</evidence>
<dbReference type="InterPro" id="IPR013783">
    <property type="entry name" value="Ig-like_fold"/>
</dbReference>
<feature type="domain" description="Ig-like" evidence="10">
    <location>
        <begin position="1364"/>
        <end position="1455"/>
    </location>
</feature>
<dbReference type="InterPro" id="IPR003598">
    <property type="entry name" value="Ig_sub2"/>
</dbReference>
<feature type="region of interest" description="Disordered" evidence="9">
    <location>
        <begin position="1251"/>
        <end position="1278"/>
    </location>
</feature>
<dbReference type="GO" id="GO:0019899">
    <property type="term" value="F:enzyme binding"/>
    <property type="evidence" value="ECO:0007669"/>
    <property type="project" value="UniProtKB-ARBA"/>
</dbReference>
<dbReference type="GO" id="GO:0004672">
    <property type="term" value="F:protein kinase activity"/>
    <property type="evidence" value="ECO:0007669"/>
    <property type="project" value="TreeGrafter"/>
</dbReference>
<feature type="compositionally biased region" description="Low complexity" evidence="9">
    <location>
        <begin position="83"/>
        <end position="94"/>
    </location>
</feature>
<feature type="region of interest" description="Disordered" evidence="9">
    <location>
        <begin position="3222"/>
        <end position="3241"/>
    </location>
</feature>
<dbReference type="GO" id="GO:0045989">
    <property type="term" value="P:positive regulation of striated muscle contraction"/>
    <property type="evidence" value="ECO:0007669"/>
    <property type="project" value="UniProtKB-ARBA"/>
</dbReference>
<dbReference type="PROSITE" id="PS50853">
    <property type="entry name" value="FN3"/>
    <property type="match status" value="1"/>
</dbReference>
<feature type="domain" description="Ig-like" evidence="10">
    <location>
        <begin position="3205"/>
        <end position="3278"/>
    </location>
</feature>
<feature type="domain" description="Ig-like" evidence="10">
    <location>
        <begin position="608"/>
        <end position="696"/>
    </location>
</feature>
<comment type="caution">
    <text evidence="12">The sequence shown here is derived from an EMBL/GenBank/DDBJ whole genome shotgun (WGS) entry which is preliminary data.</text>
</comment>
<reference evidence="12" key="1">
    <citation type="submission" date="2020-09" db="EMBL/GenBank/DDBJ databases">
        <authorList>
            <person name="Kikuchi T."/>
        </authorList>
    </citation>
    <scope>NUCLEOTIDE SEQUENCE</scope>
    <source>
        <strain evidence="12">SH1</strain>
    </source>
</reference>
<feature type="domain" description="Fibronectin type-III" evidence="11">
    <location>
        <begin position="5662"/>
        <end position="5762"/>
    </location>
</feature>
<dbReference type="GO" id="GO:0040017">
    <property type="term" value="P:positive regulation of locomotion"/>
    <property type="evidence" value="ECO:0007669"/>
    <property type="project" value="UniProtKB-ARBA"/>
</dbReference>
<feature type="domain" description="Ig-like" evidence="10">
    <location>
        <begin position="2877"/>
        <end position="2967"/>
    </location>
</feature>
<evidence type="ECO:0000256" key="6">
    <source>
        <dbReference type="ARBA" id="ARBA00023157"/>
    </source>
</evidence>
<dbReference type="SMART" id="SM00408">
    <property type="entry name" value="IGc2"/>
    <property type="match status" value="42"/>
</dbReference>
<dbReference type="FunFam" id="2.60.40.10:FF:000032">
    <property type="entry name" value="palladin isoform X1"/>
    <property type="match status" value="7"/>
</dbReference>
<feature type="domain" description="Ig-like" evidence="10">
    <location>
        <begin position="5538"/>
        <end position="5627"/>
    </location>
</feature>
<feature type="domain" description="Ig-like" evidence="10">
    <location>
        <begin position="3493"/>
        <end position="3582"/>
    </location>
</feature>
<dbReference type="SMART" id="SM00060">
    <property type="entry name" value="FN3"/>
    <property type="match status" value="3"/>
</dbReference>
<feature type="domain" description="Ig-like" evidence="10">
    <location>
        <begin position="1462"/>
        <end position="1553"/>
    </location>
</feature>
<accession>A0A811JVM2</accession>
<feature type="domain" description="Ig-like" evidence="10">
    <location>
        <begin position="1560"/>
        <end position="1651"/>
    </location>
</feature>
<feature type="domain" description="Ig-like" evidence="10">
    <location>
        <begin position="2779"/>
        <end position="2869"/>
    </location>
</feature>
<feature type="domain" description="Ig-like" evidence="10">
    <location>
        <begin position="4175"/>
        <end position="4262"/>
    </location>
</feature>
<feature type="region of interest" description="Disordered" evidence="9">
    <location>
        <begin position="1165"/>
        <end position="1185"/>
    </location>
</feature>
<dbReference type="Proteomes" id="UP000783686">
    <property type="component" value="Unassembled WGS sequence"/>
</dbReference>
<feature type="domain" description="Ig-like" evidence="10">
    <location>
        <begin position="5894"/>
        <end position="5983"/>
    </location>
</feature>
<dbReference type="PANTHER" id="PTHR47633:SF4">
    <property type="entry name" value="MYOPALLADIN ISOFORM X1"/>
    <property type="match status" value="1"/>
</dbReference>
<feature type="region of interest" description="Disordered" evidence="9">
    <location>
        <begin position="3760"/>
        <end position="3796"/>
    </location>
</feature>
<dbReference type="EMBL" id="CAJFDH010000001">
    <property type="protein sequence ID" value="CAD5207131.1"/>
    <property type="molecule type" value="Genomic_DNA"/>
</dbReference>
<dbReference type="FunFam" id="2.60.40.10:FF:000107">
    <property type="entry name" value="Myosin, light chain kinase a"/>
    <property type="match status" value="6"/>
</dbReference>
<dbReference type="InterPro" id="IPR007110">
    <property type="entry name" value="Ig-like_dom"/>
</dbReference>
<evidence type="ECO:0000256" key="8">
    <source>
        <dbReference type="ARBA" id="ARBA00023319"/>
    </source>
</evidence>
<feature type="domain" description="Ig-like" evidence="10">
    <location>
        <begin position="3795"/>
        <end position="3880"/>
    </location>
</feature>
<dbReference type="FunFam" id="2.60.40.10:FF:000344">
    <property type="entry name" value="Muscle M-line assembly protein unc-89"/>
    <property type="match status" value="4"/>
</dbReference>
<dbReference type="FunFam" id="2.60.40.10:FF:001436">
    <property type="entry name" value="Muscle M-line assembly protein unc-89"/>
    <property type="match status" value="1"/>
</dbReference>
<feature type="domain" description="Ig-like" evidence="10">
    <location>
        <begin position="5808"/>
        <end position="5889"/>
    </location>
</feature>
<feature type="domain" description="Ig-like" evidence="10">
    <location>
        <begin position="2373"/>
        <end position="2465"/>
    </location>
</feature>
<keyword evidence="5" id="KW-0677">Repeat</keyword>
<dbReference type="SMART" id="SM00409">
    <property type="entry name" value="IG"/>
    <property type="match status" value="55"/>
</dbReference>
<dbReference type="Pfam" id="PF07679">
    <property type="entry name" value="I-set"/>
    <property type="match status" value="54"/>
</dbReference>
<feature type="domain" description="Ig-like" evidence="10">
    <location>
        <begin position="312"/>
        <end position="400"/>
    </location>
</feature>
<feature type="domain" description="Ig-like" evidence="10">
    <location>
        <begin position="5205"/>
        <end position="5296"/>
    </location>
</feature>
<dbReference type="Proteomes" id="UP000614601">
    <property type="component" value="Unassembled WGS sequence"/>
</dbReference>
<feature type="domain" description="Ig-like" evidence="10">
    <location>
        <begin position="2145"/>
        <end position="2234"/>
    </location>
</feature>
<evidence type="ECO:0000256" key="1">
    <source>
        <dbReference type="ARBA" id="ARBA00004161"/>
    </source>
</evidence>
<keyword evidence="3" id="KW-0728">SH3 domain</keyword>
<keyword evidence="7" id="KW-0514">Muscle protein</keyword>
<name>A0A811JVM2_9BILA</name>